<name>A0A7D9K5A3_PARCT</name>
<dbReference type="EMBL" id="CACRXK020027640">
    <property type="protein sequence ID" value="CAB4041014.1"/>
    <property type="molecule type" value="Genomic_DNA"/>
</dbReference>
<proteinExistence type="predicted"/>
<dbReference type="AlphaFoldDB" id="A0A7D9K5A3"/>
<dbReference type="Proteomes" id="UP001152795">
    <property type="component" value="Unassembled WGS sequence"/>
</dbReference>
<keyword evidence="2" id="KW-1185">Reference proteome</keyword>
<organism evidence="1 2">
    <name type="scientific">Paramuricea clavata</name>
    <name type="common">Red gorgonian</name>
    <name type="synonym">Violescent sea-whip</name>
    <dbReference type="NCBI Taxonomy" id="317549"/>
    <lineage>
        <taxon>Eukaryota</taxon>
        <taxon>Metazoa</taxon>
        <taxon>Cnidaria</taxon>
        <taxon>Anthozoa</taxon>
        <taxon>Octocorallia</taxon>
        <taxon>Malacalcyonacea</taxon>
        <taxon>Plexauridae</taxon>
        <taxon>Paramuricea</taxon>
    </lineage>
</organism>
<protein>
    <submittedName>
        <fullName evidence="1">Uncharacterized protein</fullName>
    </submittedName>
</protein>
<accession>A0A7D9K5A3</accession>
<reference evidence="1" key="1">
    <citation type="submission" date="2020-04" db="EMBL/GenBank/DDBJ databases">
        <authorList>
            <person name="Alioto T."/>
            <person name="Alioto T."/>
            <person name="Gomez Garrido J."/>
        </authorList>
    </citation>
    <scope>NUCLEOTIDE SEQUENCE</scope>
    <source>
        <strain evidence="1">A484AB</strain>
    </source>
</reference>
<evidence type="ECO:0000313" key="1">
    <source>
        <dbReference type="EMBL" id="CAB4041014.1"/>
    </source>
</evidence>
<evidence type="ECO:0000313" key="2">
    <source>
        <dbReference type="Proteomes" id="UP001152795"/>
    </source>
</evidence>
<comment type="caution">
    <text evidence="1">The sequence shown here is derived from an EMBL/GenBank/DDBJ whole genome shotgun (WGS) entry which is preliminary data.</text>
</comment>
<sequence>MVLTQNVVYLVPLLWSVYCMADITGKSRKEPSISKKKHNSLSRAPDIDFIMMAPPLASNNANVLKDKDISTKAHEEKVTHAKNNTHPAIFLRFMQIKTFWNSNDRKNKSRRLLEMTLKPMFFVCCLCVLVLIYLLYRAVRIRRSSKNEKHVIQPTDSKTIYQNEA</sequence>
<gene>
    <name evidence="1" type="ORF">PACLA_8A055558</name>
</gene>